<dbReference type="KEGG" id="spu:590265"/>
<dbReference type="InterPro" id="IPR057042">
    <property type="entry name" value="Beta-prop_SCAP"/>
</dbReference>
<keyword evidence="7 20" id="KW-0853">WD repeat</keyword>
<keyword evidence="6" id="KW-0153">Cholesterol metabolism</keyword>
<evidence type="ECO:0000256" key="14">
    <source>
        <dbReference type="ARBA" id="ARBA00023121"/>
    </source>
</evidence>
<dbReference type="PANTHER" id="PTHR46378:SF1">
    <property type="entry name" value="STEROL REGULATORY ELEMENT-BINDING PROTEIN CLEAVAGE-ACTIVATING PROTEIN"/>
    <property type="match status" value="1"/>
</dbReference>
<evidence type="ECO:0000256" key="12">
    <source>
        <dbReference type="ARBA" id="ARBA00023034"/>
    </source>
</evidence>
<evidence type="ECO:0000256" key="17">
    <source>
        <dbReference type="ARBA" id="ARBA00023180"/>
    </source>
</evidence>
<evidence type="ECO:0000256" key="9">
    <source>
        <dbReference type="ARBA" id="ARBA00022737"/>
    </source>
</evidence>
<name>A0A7M7NUU9_STRPU</name>
<dbReference type="GO" id="GO:0032934">
    <property type="term" value="F:sterol binding"/>
    <property type="evidence" value="ECO:0007669"/>
    <property type="project" value="InterPro"/>
</dbReference>
<dbReference type="InterPro" id="IPR030225">
    <property type="entry name" value="SCAP"/>
</dbReference>
<keyword evidence="12" id="KW-0333">Golgi apparatus</keyword>
<keyword evidence="15 22" id="KW-0472">Membrane</keyword>
<organism evidence="24 25">
    <name type="scientific">Strongylocentrotus purpuratus</name>
    <name type="common">Purple sea urchin</name>
    <dbReference type="NCBI Taxonomy" id="7668"/>
    <lineage>
        <taxon>Eukaryota</taxon>
        <taxon>Metazoa</taxon>
        <taxon>Echinodermata</taxon>
        <taxon>Eleutherozoa</taxon>
        <taxon>Echinozoa</taxon>
        <taxon>Echinoidea</taxon>
        <taxon>Euechinoidea</taxon>
        <taxon>Echinacea</taxon>
        <taxon>Camarodonta</taxon>
        <taxon>Echinidea</taxon>
        <taxon>Strongylocentrotidae</taxon>
        <taxon>Strongylocentrotus</taxon>
    </lineage>
</organism>
<feature type="compositionally biased region" description="Low complexity" evidence="21">
    <location>
        <begin position="990"/>
        <end position="1005"/>
    </location>
</feature>
<feature type="transmembrane region" description="Helical" evidence="22">
    <location>
        <begin position="300"/>
        <end position="318"/>
    </location>
</feature>
<dbReference type="Proteomes" id="UP000007110">
    <property type="component" value="Unassembled WGS sequence"/>
</dbReference>
<keyword evidence="25" id="KW-1185">Reference proteome</keyword>
<proteinExistence type="inferred from homology"/>
<reference evidence="25" key="1">
    <citation type="submission" date="2015-02" db="EMBL/GenBank/DDBJ databases">
        <title>Genome sequencing for Strongylocentrotus purpuratus.</title>
        <authorList>
            <person name="Murali S."/>
            <person name="Liu Y."/>
            <person name="Vee V."/>
            <person name="English A."/>
            <person name="Wang M."/>
            <person name="Skinner E."/>
            <person name="Han Y."/>
            <person name="Muzny D.M."/>
            <person name="Worley K.C."/>
            <person name="Gibbs R.A."/>
        </authorList>
    </citation>
    <scope>NUCLEOTIDE SEQUENCE</scope>
</reference>
<evidence type="ECO:0000256" key="3">
    <source>
        <dbReference type="ARBA" id="ARBA00004653"/>
    </source>
</evidence>
<feature type="transmembrane region" description="Helical" evidence="22">
    <location>
        <begin position="330"/>
        <end position="354"/>
    </location>
</feature>
<keyword evidence="17" id="KW-0325">Glycoprotein</keyword>
<feature type="region of interest" description="Disordered" evidence="21">
    <location>
        <begin position="857"/>
        <end position="969"/>
    </location>
</feature>
<evidence type="ECO:0000313" key="25">
    <source>
        <dbReference type="Proteomes" id="UP000007110"/>
    </source>
</evidence>
<evidence type="ECO:0000256" key="5">
    <source>
        <dbReference type="ARBA" id="ARBA00019541"/>
    </source>
</evidence>
<dbReference type="GO" id="GO:0005789">
    <property type="term" value="C:endoplasmic reticulum membrane"/>
    <property type="evidence" value="ECO:0000318"/>
    <property type="project" value="GO_Central"/>
</dbReference>
<keyword evidence="10" id="KW-0256">Endoplasmic reticulum</keyword>
<sequence>MVEMGEAAEYGMVSKMREMVSRMFYNYGLFCSNYPIALIVFSVVIAVLCSLPCFFAVPLTLTAPYQYTTPLKGFPDTARKFYTKQLPDNKTAIDHSKRPQWFSRPPVGYVLQVVINASVSPWQPGLTYGDDVRGPLSKAFELDKEIKSFSSKSNVLLRSSCLYVSDVADHVKGVMPEHSCLVVSPANVWQGSFDRFQEDPYPGRSVFMGNFYDKPALHDLLLGVQAKYTGLQKYNIHSVSPQISFAVTVVFHTYNDSFIEELKSHLEERFNMGSPSLDWNTGEFLILHIYYKSLINSDDFMPAAIIYALLMFYIYFSVRKIEMVKSKWGLALSATVMLVLSCTMSAGLCIQYGVEPTLNEGEVFPYIIILIGLENILVLIKSVTSTPMDLPVELRIAQGLSKEGWSISKNMWTEILIVLIGLFTFVSAVQEFCLLALVAMFSDFFLQMMFFVSILALDFRRLEISDLYKSGMMQTLQDSPDGARPSRTHHRSFLSPFWGQPIEEPAPTPRIPRRLRVFNFLASVRIIQKIIKFTLALWIIVTCLFIYKAGIINFFLVSNIYGSPLEPTTTPTAPTPLDPTLPLVPPLNDPYHTLDKSGQVLEPDASNKVKDHSLPGLKAGNPQKASDQKGDDKVKDKMKSGSDGSTSSLLDLKPCHGSDCSDKLSLWVRQRGLWKLSAWHWPALFNMYNISLADRYVSILPPIKLNIHISPEEAVALRKDSETKRYGSSPGVGQIIGSYEGLHEADRWDYYVTMMLGIISGASSVILMMLLCKCATLVRSRQARYKPGRRADIVKRVQGPCEAVPLHLAGHEQEVECFVTGGRWVVSACIQGDIRIWDPNEGRCEHFIPRTRYRLNNKSSSLPRQPISPTQPLKTPNHSSVPSSPFSPLYTDPPQTTEGAAPNSAKDLNTHFCSEVIMPRPGSSKDLSSHFSGSHEAGIPRPGSSKDLSSHFCASQEGGMSRPGSSKDLAGMHFSMDGYYANGEQVYSAARHPSQSSSRSSGVASCDDDPYLQQHTKSRTHSTVSADFSQVDMFGSPQEREGVVDPAGAGGGHCAPHGGGGGDGAGVCSTVWCLACKDELVAAGCSDGSVELWSSENGQLLAWSPYKGDQSQPGITGVCFCRNLLVVARLGGSLDFLQISGFNGVGVTVSYDSYYQYPPVVHLSLLKTVQAHQQPINTIQANEAQLITASQDYTLKVYSLDDLSCRFTLRGHAGSVTSLYVDKDPFISMASGSTDGLVRLWDTSRGDMLKALKGPTSTVLSITCTSQHVLCVSLDNKLCVWTRLQGWMLHVIQLDGGCSSSVATLNDKLMITGAQGYLVVWDIVSGEPIRELNLGDKHVRVKNILPVDNSPTIVCDFGSELRLIQFPPSLEKID</sequence>
<evidence type="ECO:0000256" key="6">
    <source>
        <dbReference type="ARBA" id="ARBA00022548"/>
    </source>
</evidence>
<dbReference type="GO" id="GO:0045540">
    <property type="term" value="P:regulation of cholesterol biosynthetic process"/>
    <property type="evidence" value="ECO:0000318"/>
    <property type="project" value="GO_Central"/>
</dbReference>
<evidence type="ECO:0000256" key="11">
    <source>
        <dbReference type="ARBA" id="ARBA00022989"/>
    </source>
</evidence>
<dbReference type="GO" id="GO:0032933">
    <property type="term" value="P:SREBP signaling pathway"/>
    <property type="evidence" value="ECO:0007669"/>
    <property type="project" value="InterPro"/>
</dbReference>
<feature type="repeat" description="WD" evidence="20">
    <location>
        <begin position="1209"/>
        <end position="1251"/>
    </location>
</feature>
<keyword evidence="9" id="KW-0677">Repeat</keyword>
<feature type="domain" description="SSD" evidence="23">
    <location>
        <begin position="299"/>
        <end position="457"/>
    </location>
</feature>
<evidence type="ECO:0000256" key="18">
    <source>
        <dbReference type="ARBA" id="ARBA00023221"/>
    </source>
</evidence>
<dbReference type="Pfam" id="PF00400">
    <property type="entry name" value="WD40"/>
    <property type="match status" value="1"/>
</dbReference>
<feature type="transmembrane region" description="Helical" evidence="22">
    <location>
        <begin position="366"/>
        <end position="390"/>
    </location>
</feature>
<evidence type="ECO:0000256" key="13">
    <source>
        <dbReference type="ARBA" id="ARBA00023098"/>
    </source>
</evidence>
<accession>A0A7M7NUU9</accession>
<evidence type="ECO:0000313" key="24">
    <source>
        <dbReference type="EnsemblMetazoa" id="XP_030840887"/>
    </source>
</evidence>
<feature type="transmembrane region" description="Helical" evidence="22">
    <location>
        <begin position="535"/>
        <end position="557"/>
    </location>
</feature>
<feature type="transmembrane region" description="Helical" evidence="22">
    <location>
        <begin position="411"/>
        <end position="429"/>
    </location>
</feature>
<dbReference type="GeneID" id="590265"/>
<keyword evidence="8 22" id="KW-0812">Transmembrane</keyword>
<comment type="function">
    <text evidence="19">Escort protein required for cholesterol as well as lipid homeostasis. Regulates export of the SCAP-SREBP complex from the endoplasmic reticulum to the Golgi upon low cholesterol, thereby regulating the processing of sterol regulatory element-binding proteins (SREBPs) SREBF1/SREBP1 and SREBF2/SREBP2. At high sterol concentrations, formation of a ternary complex with INSIG (INSIG1 or INSIG2) leads to mask the ER export signal in SCAP, promoting retention of the complex in the endoplasmic reticulum. Low sterol concentrations trigger release of INSIG, a conformational change in the SSD domain of SCAP, unmasking of the ER export signal, promoting recruitment into COPII-coated vesicles and transport of the SCAP-SREBP to the Golgi: in the Golgi, SREBPs are then processed, releasing the transcription factor fragment of SREBPs from the membrane, its import into the nucleus and up-regulation of LDLR, INSIG1 and the mevalonate pathway. Binds cholesterol via its SSD domain.</text>
</comment>
<keyword evidence="11 22" id="KW-1133">Transmembrane helix</keyword>
<dbReference type="GO" id="GO:0012507">
    <property type="term" value="C:ER to Golgi transport vesicle membrane"/>
    <property type="evidence" value="ECO:0007669"/>
    <property type="project" value="UniProtKB-SubCell"/>
</dbReference>
<evidence type="ECO:0000256" key="16">
    <source>
        <dbReference type="ARBA" id="ARBA00023166"/>
    </source>
</evidence>
<comment type="similarity">
    <text evidence="4">Belongs to the WD repeat SCAP family.</text>
</comment>
<feature type="transmembrane region" description="Helical" evidence="22">
    <location>
        <begin position="24"/>
        <end position="48"/>
    </location>
</feature>
<dbReference type="PROSITE" id="PS50294">
    <property type="entry name" value="WD_REPEATS_REGION"/>
    <property type="match status" value="1"/>
</dbReference>
<evidence type="ECO:0000256" key="19">
    <source>
        <dbReference type="ARBA" id="ARBA00045958"/>
    </source>
</evidence>
<dbReference type="Gene3D" id="2.130.10.10">
    <property type="entry name" value="YVTN repeat-like/Quinoprotein amine dehydrogenase"/>
    <property type="match status" value="1"/>
</dbReference>
<dbReference type="InterPro" id="IPR053958">
    <property type="entry name" value="HMGCR/SNAP/NPC1-like_SSD"/>
</dbReference>
<feature type="transmembrane region" description="Helical" evidence="22">
    <location>
        <begin position="435"/>
        <end position="457"/>
    </location>
</feature>
<evidence type="ECO:0000256" key="1">
    <source>
        <dbReference type="ARBA" id="ARBA00004477"/>
    </source>
</evidence>
<evidence type="ECO:0000256" key="15">
    <source>
        <dbReference type="ARBA" id="ARBA00023136"/>
    </source>
</evidence>
<dbReference type="InterPro" id="IPR000731">
    <property type="entry name" value="SSD"/>
</dbReference>
<feature type="region of interest" description="Disordered" evidence="21">
    <location>
        <begin position="990"/>
        <end position="1030"/>
    </location>
</feature>
<evidence type="ECO:0000256" key="4">
    <source>
        <dbReference type="ARBA" id="ARBA00007410"/>
    </source>
</evidence>
<feature type="region of interest" description="Disordered" evidence="21">
    <location>
        <begin position="611"/>
        <end position="648"/>
    </location>
</feature>
<feature type="compositionally biased region" description="Polar residues" evidence="21">
    <location>
        <begin position="857"/>
        <end position="886"/>
    </location>
</feature>
<dbReference type="PANTHER" id="PTHR46378">
    <property type="entry name" value="STEROL REGULATORY ELEMENT-BINDING PROTEIN CLEAVAGE-ACTIVATING PROTEIN"/>
    <property type="match status" value="1"/>
</dbReference>
<evidence type="ECO:0000256" key="20">
    <source>
        <dbReference type="PROSITE-ProRule" id="PRU00221"/>
    </source>
</evidence>
<evidence type="ECO:0000256" key="2">
    <source>
        <dbReference type="ARBA" id="ARBA00004557"/>
    </source>
</evidence>
<evidence type="ECO:0000256" key="7">
    <source>
        <dbReference type="ARBA" id="ARBA00022574"/>
    </source>
</evidence>
<dbReference type="InterPro" id="IPR036322">
    <property type="entry name" value="WD40_repeat_dom_sf"/>
</dbReference>
<dbReference type="GO" id="GO:0008203">
    <property type="term" value="P:cholesterol metabolic process"/>
    <property type="evidence" value="ECO:0007669"/>
    <property type="project" value="UniProtKB-KW"/>
</dbReference>
<dbReference type="RefSeq" id="XP_030840887.1">
    <property type="nucleotide sequence ID" value="XM_030985027.1"/>
</dbReference>
<dbReference type="OrthoDB" id="361494at2759"/>
<protein>
    <recommendedName>
        <fullName evidence="5">Sterol regulatory element-binding protein cleavage-activating protein</fullName>
    </recommendedName>
</protein>
<dbReference type="Pfam" id="PF24017">
    <property type="entry name" value="Beta-prop_SCAP"/>
    <property type="match status" value="1"/>
</dbReference>
<dbReference type="SUPFAM" id="SSF50978">
    <property type="entry name" value="WD40 repeat-like"/>
    <property type="match status" value="1"/>
</dbReference>
<comment type="subcellular location">
    <subcellularLocation>
        <location evidence="2">Cytoplasmic vesicle</location>
        <location evidence="2">COPII-coated vesicle membrane</location>
        <topology evidence="2">Multi-pass membrane protein</topology>
    </subcellularLocation>
    <subcellularLocation>
        <location evidence="1">Endoplasmic reticulum membrane</location>
        <topology evidence="1">Multi-pass membrane protein</topology>
    </subcellularLocation>
    <subcellularLocation>
        <location evidence="3">Golgi apparatus membrane</location>
        <topology evidence="3">Multi-pass membrane protein</topology>
    </subcellularLocation>
</comment>
<dbReference type="GO" id="GO:0032936">
    <property type="term" value="C:SREBP-SCAP complex"/>
    <property type="evidence" value="ECO:0000318"/>
    <property type="project" value="GO_Central"/>
</dbReference>
<keyword evidence="13" id="KW-0443">Lipid metabolism</keyword>
<evidence type="ECO:0000256" key="21">
    <source>
        <dbReference type="SAM" id="MobiDB-lite"/>
    </source>
</evidence>
<evidence type="ECO:0000256" key="10">
    <source>
        <dbReference type="ARBA" id="ARBA00022824"/>
    </source>
</evidence>
<keyword evidence="18" id="KW-0753">Steroid metabolism</keyword>
<dbReference type="Pfam" id="PF12349">
    <property type="entry name" value="Sterol-sensing"/>
    <property type="match status" value="1"/>
</dbReference>
<evidence type="ECO:0000259" key="23">
    <source>
        <dbReference type="PROSITE" id="PS50156"/>
    </source>
</evidence>
<reference evidence="24" key="2">
    <citation type="submission" date="2021-01" db="UniProtKB">
        <authorList>
            <consortium name="EnsemblMetazoa"/>
        </authorList>
    </citation>
    <scope>IDENTIFICATION</scope>
</reference>
<dbReference type="Pfam" id="PF24006">
    <property type="entry name" value="SCAP_N"/>
    <property type="match status" value="1"/>
</dbReference>
<dbReference type="GO" id="GO:0000139">
    <property type="term" value="C:Golgi membrane"/>
    <property type="evidence" value="ECO:0007669"/>
    <property type="project" value="UniProtKB-SubCell"/>
</dbReference>
<dbReference type="EnsemblMetazoa" id="XM_030985027">
    <property type="protein sequence ID" value="XP_030840887"/>
    <property type="gene ID" value="LOC590265"/>
</dbReference>
<keyword evidence="16" id="KW-1207">Sterol metabolism</keyword>
<dbReference type="InterPro" id="IPR057041">
    <property type="entry name" value="SCAP_N"/>
</dbReference>
<dbReference type="InParanoid" id="A0A7M7NUU9"/>
<dbReference type="OMA" id="IMKQYNV"/>
<dbReference type="SMART" id="SM00320">
    <property type="entry name" value="WD40"/>
    <property type="match status" value="6"/>
</dbReference>
<evidence type="ECO:0000256" key="8">
    <source>
        <dbReference type="ARBA" id="ARBA00022692"/>
    </source>
</evidence>
<dbReference type="InterPro" id="IPR015943">
    <property type="entry name" value="WD40/YVTN_repeat-like_dom_sf"/>
</dbReference>
<dbReference type="InterPro" id="IPR001680">
    <property type="entry name" value="WD40_rpt"/>
</dbReference>
<feature type="compositionally biased region" description="Basic and acidic residues" evidence="21">
    <location>
        <begin position="626"/>
        <end position="640"/>
    </location>
</feature>
<keyword evidence="14" id="KW-0446">Lipid-binding</keyword>
<dbReference type="PROSITE" id="PS50156">
    <property type="entry name" value="SSD"/>
    <property type="match status" value="1"/>
</dbReference>
<dbReference type="PROSITE" id="PS50082">
    <property type="entry name" value="WD_REPEATS_2"/>
    <property type="match status" value="1"/>
</dbReference>
<evidence type="ECO:0000256" key="22">
    <source>
        <dbReference type="SAM" id="Phobius"/>
    </source>
</evidence>